<dbReference type="InterPro" id="IPR036388">
    <property type="entry name" value="WH-like_DNA-bd_sf"/>
</dbReference>
<dbReference type="CDD" id="cd08422">
    <property type="entry name" value="PBP2_CrgA_like"/>
    <property type="match status" value="1"/>
</dbReference>
<dbReference type="Gene3D" id="1.10.10.10">
    <property type="entry name" value="Winged helix-like DNA-binding domain superfamily/Winged helix DNA-binding domain"/>
    <property type="match status" value="1"/>
</dbReference>
<proteinExistence type="inferred from homology"/>
<protein>
    <submittedName>
        <fullName evidence="6">LysR substrate-binding domain-containing protein</fullName>
    </submittedName>
</protein>
<comment type="caution">
    <text evidence="6">The sequence shown here is derived from an EMBL/GenBank/DDBJ whole genome shotgun (WGS) entry which is preliminary data.</text>
</comment>
<evidence type="ECO:0000259" key="5">
    <source>
        <dbReference type="PROSITE" id="PS50931"/>
    </source>
</evidence>
<dbReference type="RefSeq" id="WP_285981977.1">
    <property type="nucleotide sequence ID" value="NZ_JASVDS010000002.1"/>
</dbReference>
<evidence type="ECO:0000256" key="3">
    <source>
        <dbReference type="ARBA" id="ARBA00023125"/>
    </source>
</evidence>
<evidence type="ECO:0000256" key="2">
    <source>
        <dbReference type="ARBA" id="ARBA00023015"/>
    </source>
</evidence>
<dbReference type="Pfam" id="PF03466">
    <property type="entry name" value="LysR_substrate"/>
    <property type="match status" value="1"/>
</dbReference>
<dbReference type="InterPro" id="IPR058163">
    <property type="entry name" value="LysR-type_TF_proteobact-type"/>
</dbReference>
<dbReference type="SUPFAM" id="SSF53850">
    <property type="entry name" value="Periplasmic binding protein-like II"/>
    <property type="match status" value="1"/>
</dbReference>
<keyword evidence="2" id="KW-0805">Transcription regulation</keyword>
<dbReference type="Proteomes" id="UP001238603">
    <property type="component" value="Unassembled WGS sequence"/>
</dbReference>
<dbReference type="PANTHER" id="PTHR30537">
    <property type="entry name" value="HTH-TYPE TRANSCRIPTIONAL REGULATOR"/>
    <property type="match status" value="1"/>
</dbReference>
<keyword evidence="7" id="KW-1185">Reference proteome</keyword>
<keyword evidence="4" id="KW-0804">Transcription</keyword>
<comment type="similarity">
    <text evidence="1">Belongs to the LysR transcriptional regulatory family.</text>
</comment>
<dbReference type="Gene3D" id="3.40.190.290">
    <property type="match status" value="1"/>
</dbReference>
<dbReference type="PANTHER" id="PTHR30537:SF21">
    <property type="entry name" value="HTH-TYPE TRANSCRIPTIONAL REGULATOR SINR-RELATED"/>
    <property type="match status" value="1"/>
</dbReference>
<dbReference type="EMBL" id="JASVDS010000002">
    <property type="protein sequence ID" value="MDL5031866.1"/>
    <property type="molecule type" value="Genomic_DNA"/>
</dbReference>
<dbReference type="InterPro" id="IPR036390">
    <property type="entry name" value="WH_DNA-bd_sf"/>
</dbReference>
<evidence type="ECO:0000256" key="4">
    <source>
        <dbReference type="ARBA" id="ARBA00023163"/>
    </source>
</evidence>
<gene>
    <name evidence="6" type="ORF">QRD43_08085</name>
</gene>
<dbReference type="SUPFAM" id="SSF46785">
    <property type="entry name" value="Winged helix' DNA-binding domain"/>
    <property type="match status" value="1"/>
</dbReference>
<evidence type="ECO:0000313" key="7">
    <source>
        <dbReference type="Proteomes" id="UP001238603"/>
    </source>
</evidence>
<reference evidence="6 7" key="1">
    <citation type="submission" date="2023-06" db="EMBL/GenBank/DDBJ databases">
        <title>Pelomonas sp. APW6 16S ribosomal RNA gene genome sequencing and assembly.</title>
        <authorList>
            <person name="Woo H."/>
        </authorList>
    </citation>
    <scope>NUCLEOTIDE SEQUENCE [LARGE SCALE GENOMIC DNA]</scope>
    <source>
        <strain evidence="6 7">APW6</strain>
    </source>
</reference>
<accession>A0ABT7LG84</accession>
<sequence>MKIENTSELRLLVECARRGSLSAASREMQLSPAAASAMLKRLETRLGVRLMERSTRALRLTAAGEQLREYAQRALELLDEGLAQVSEAPLALKGRAGERLRGRIRLSASSDLTRQWLLPMLEDFLAQHPAVELHLSVSDSLQDIFKDEIDVALRYGQLPDSSLVARRLALVRREIVASPAYLKRAGTPRSLEDLAKHDCITFRIRNRHERAWRLRPAETPDAEPVSVPVQGRLSTDDGEIAHRWALEGLGLIHKSELDVRRALREGTLVRVLPGWVGDELPLHAVMPSQRFLPLRVRALVDHLVAGFAALPAPRTAKGRGKPAPRGTPR</sequence>
<keyword evidence="3" id="KW-0238">DNA-binding</keyword>
<organism evidence="6 7">
    <name type="scientific">Roseateles subflavus</name>
    <dbReference type="NCBI Taxonomy" id="3053353"/>
    <lineage>
        <taxon>Bacteria</taxon>
        <taxon>Pseudomonadati</taxon>
        <taxon>Pseudomonadota</taxon>
        <taxon>Betaproteobacteria</taxon>
        <taxon>Burkholderiales</taxon>
        <taxon>Sphaerotilaceae</taxon>
        <taxon>Roseateles</taxon>
    </lineage>
</organism>
<dbReference type="PROSITE" id="PS50931">
    <property type="entry name" value="HTH_LYSR"/>
    <property type="match status" value="1"/>
</dbReference>
<name>A0ABT7LG84_9BURK</name>
<evidence type="ECO:0000313" key="6">
    <source>
        <dbReference type="EMBL" id="MDL5031866.1"/>
    </source>
</evidence>
<dbReference type="Pfam" id="PF00126">
    <property type="entry name" value="HTH_1"/>
    <property type="match status" value="1"/>
</dbReference>
<dbReference type="InterPro" id="IPR005119">
    <property type="entry name" value="LysR_subst-bd"/>
</dbReference>
<dbReference type="InterPro" id="IPR000847">
    <property type="entry name" value="LysR_HTH_N"/>
</dbReference>
<feature type="domain" description="HTH lysR-type" evidence="5">
    <location>
        <begin position="4"/>
        <end position="61"/>
    </location>
</feature>
<evidence type="ECO:0000256" key="1">
    <source>
        <dbReference type="ARBA" id="ARBA00009437"/>
    </source>
</evidence>